<dbReference type="WBParaSite" id="ACRNAN_scaffold2160.g22087.t1">
    <property type="protein sequence ID" value="ACRNAN_scaffold2160.g22087.t1"/>
    <property type="gene ID" value="ACRNAN_scaffold2160.g22087"/>
</dbReference>
<keyword evidence="4" id="KW-0325">Glycoprotein</keyword>
<dbReference type="InterPro" id="IPR033132">
    <property type="entry name" value="GH_1_N_CS"/>
</dbReference>
<dbReference type="PANTHER" id="PTHR10353:SF36">
    <property type="entry name" value="LP05116P"/>
    <property type="match status" value="1"/>
</dbReference>
<evidence type="ECO:0000256" key="4">
    <source>
        <dbReference type="ARBA" id="ARBA00023180"/>
    </source>
</evidence>
<comment type="subunit">
    <text evidence="2">Homodimer.</text>
</comment>
<evidence type="ECO:0000256" key="1">
    <source>
        <dbReference type="ARBA" id="ARBA00010838"/>
    </source>
</evidence>
<accession>A0A914DC84</accession>
<reference evidence="9" key="1">
    <citation type="submission" date="2022-11" db="UniProtKB">
        <authorList>
            <consortium name="WormBaseParasite"/>
        </authorList>
    </citation>
    <scope>IDENTIFICATION</scope>
</reference>
<sequence length="484" mass="55524">MLIKIFYSIFLLFIAGTVVKGKECVIYRAPLGFIFSTATSAYQVEGATTEDGRGPSDWDIYARIPNVVRDNSTGDIACDSYHKYKEDIRLLKNIGVKQYRFSISWTRILPDGTLPKINHKGIEYYNNLINELIANDIEPMATMVHFDEPEALNNLGGWLNKDMPQYFGNYTRLLFATFGDRVKKWVTINEPLSVSTYGYCGQTDRGSPGDFKMHCPWSKYLSAHYQLLAHAEAYRIYEREFKEKQGGSIGIALNTGWMEPMTNSTEDREAAARALDFSLGWFAEPIFKGDYPQSMKVGIAERSKKDGYIKSRFPEFTEEEKQKLKGTADWLGINYYHGFKVANRVDFPYGISQEQYDGATIRELVFSDPQGLRKVLNYATKEYGVPIMITENGYRAINDSLNDTPRIEYLREHLIGVLQAINDGSKVLGYTVWSIMDNFEWSYGYIIKYGIHHVDFNDPERKRTPKASSHWYKDVIAKGYVEKC</sequence>
<name>A0A914DC84_9BILA</name>
<dbReference type="AlphaFoldDB" id="A0A914DC84"/>
<evidence type="ECO:0000256" key="7">
    <source>
        <dbReference type="SAM" id="SignalP"/>
    </source>
</evidence>
<feature type="chain" id="PRO_5037227715" evidence="7">
    <location>
        <begin position="22"/>
        <end position="484"/>
    </location>
</feature>
<dbReference type="InterPro" id="IPR017853">
    <property type="entry name" value="GH"/>
</dbReference>
<organism evidence="8 9">
    <name type="scientific">Acrobeloides nanus</name>
    <dbReference type="NCBI Taxonomy" id="290746"/>
    <lineage>
        <taxon>Eukaryota</taxon>
        <taxon>Metazoa</taxon>
        <taxon>Ecdysozoa</taxon>
        <taxon>Nematoda</taxon>
        <taxon>Chromadorea</taxon>
        <taxon>Rhabditida</taxon>
        <taxon>Tylenchina</taxon>
        <taxon>Cephalobomorpha</taxon>
        <taxon>Cephaloboidea</taxon>
        <taxon>Cephalobidae</taxon>
        <taxon>Acrobeloides</taxon>
    </lineage>
</organism>
<evidence type="ECO:0000313" key="8">
    <source>
        <dbReference type="Proteomes" id="UP000887540"/>
    </source>
</evidence>
<dbReference type="GO" id="GO:0005975">
    <property type="term" value="P:carbohydrate metabolic process"/>
    <property type="evidence" value="ECO:0007669"/>
    <property type="project" value="InterPro"/>
</dbReference>
<dbReference type="FunFam" id="3.20.20.80:FF:000013">
    <property type="entry name" value="lactase-phlorizin hydrolase"/>
    <property type="match status" value="1"/>
</dbReference>
<dbReference type="Gene3D" id="3.20.20.80">
    <property type="entry name" value="Glycosidases"/>
    <property type="match status" value="1"/>
</dbReference>
<dbReference type="GO" id="GO:0008422">
    <property type="term" value="F:beta-glucosidase activity"/>
    <property type="evidence" value="ECO:0007669"/>
    <property type="project" value="TreeGrafter"/>
</dbReference>
<dbReference type="SUPFAM" id="SSF51445">
    <property type="entry name" value="(Trans)glycosidases"/>
    <property type="match status" value="1"/>
</dbReference>
<evidence type="ECO:0000313" key="9">
    <source>
        <dbReference type="WBParaSite" id="ACRNAN_scaffold2160.g22087.t1"/>
    </source>
</evidence>
<dbReference type="PROSITE" id="PS00653">
    <property type="entry name" value="GLYCOSYL_HYDROL_F1_2"/>
    <property type="match status" value="1"/>
</dbReference>
<evidence type="ECO:0000256" key="5">
    <source>
        <dbReference type="ARBA" id="ARBA00023295"/>
    </source>
</evidence>
<keyword evidence="5" id="KW-0326">Glycosidase</keyword>
<evidence type="ECO:0000256" key="3">
    <source>
        <dbReference type="ARBA" id="ARBA00022801"/>
    </source>
</evidence>
<keyword evidence="8" id="KW-1185">Reference proteome</keyword>
<evidence type="ECO:0000256" key="6">
    <source>
        <dbReference type="RuleBase" id="RU003690"/>
    </source>
</evidence>
<proteinExistence type="inferred from homology"/>
<comment type="similarity">
    <text evidence="1 6">Belongs to the glycosyl hydrolase 1 family.</text>
</comment>
<feature type="signal peptide" evidence="7">
    <location>
        <begin position="1"/>
        <end position="21"/>
    </location>
</feature>
<evidence type="ECO:0000256" key="2">
    <source>
        <dbReference type="ARBA" id="ARBA00011738"/>
    </source>
</evidence>
<dbReference type="PRINTS" id="PR00131">
    <property type="entry name" value="GLHYDRLASE1"/>
</dbReference>
<dbReference type="Proteomes" id="UP000887540">
    <property type="component" value="Unplaced"/>
</dbReference>
<protein>
    <submittedName>
        <fullName evidence="9">Uncharacterized protein</fullName>
    </submittedName>
</protein>
<keyword evidence="7" id="KW-0732">Signal</keyword>
<dbReference type="PANTHER" id="PTHR10353">
    <property type="entry name" value="GLYCOSYL HYDROLASE"/>
    <property type="match status" value="1"/>
</dbReference>
<keyword evidence="3" id="KW-0378">Hydrolase</keyword>
<dbReference type="Pfam" id="PF00232">
    <property type="entry name" value="Glyco_hydro_1"/>
    <property type="match status" value="1"/>
</dbReference>
<dbReference type="InterPro" id="IPR001360">
    <property type="entry name" value="Glyco_hydro_1"/>
</dbReference>